<dbReference type="KEGG" id="lrz:BJI69_06065"/>
<reference evidence="2" key="1">
    <citation type="submission" date="2016-09" db="EMBL/GenBank/DDBJ databases">
        <authorList>
            <person name="Lysoe E."/>
        </authorList>
    </citation>
    <scope>NUCLEOTIDE SEQUENCE [LARGE SCALE GENOMIC DNA]</scope>
    <source>
        <strain evidence="2">LJ96T</strain>
    </source>
</reference>
<dbReference type="AlphaFoldDB" id="A0A0G9H4L3"/>
<evidence type="ECO:0000313" key="1">
    <source>
        <dbReference type="EMBL" id="APG03519.1"/>
    </source>
</evidence>
<dbReference type="Proteomes" id="UP000182987">
    <property type="component" value="Chromosome"/>
</dbReference>
<sequence length="78" mass="8392">MRCAGFDAENRMIGGPGLANQLYGQLMGPGEERVIRLYLPENASVAVCSETGDVISPVRLQGLMGELTKSNLIAEIRL</sequence>
<accession>A0A0G9H4L3</accession>
<keyword evidence="2" id="KW-1185">Reference proteome</keyword>
<dbReference type="EMBL" id="CP017480">
    <property type="protein sequence ID" value="APG03519.1"/>
    <property type="molecule type" value="Genomic_DNA"/>
</dbReference>
<name>A0A0G9H4L3_9GAMM</name>
<proteinExistence type="predicted"/>
<dbReference type="PATRIC" id="fig|1440763.5.peg.3600"/>
<organism evidence="1 2">
    <name type="scientific">Luteibacter rhizovicinus DSM 16549</name>
    <dbReference type="NCBI Taxonomy" id="1440763"/>
    <lineage>
        <taxon>Bacteria</taxon>
        <taxon>Pseudomonadati</taxon>
        <taxon>Pseudomonadota</taxon>
        <taxon>Gammaproteobacteria</taxon>
        <taxon>Lysobacterales</taxon>
        <taxon>Rhodanobacteraceae</taxon>
        <taxon>Luteibacter</taxon>
    </lineage>
</organism>
<gene>
    <name evidence="1" type="ORF">BJI69_06065</name>
</gene>
<protein>
    <submittedName>
        <fullName evidence="1">Uncharacterized protein</fullName>
    </submittedName>
</protein>
<evidence type="ECO:0000313" key="2">
    <source>
        <dbReference type="Proteomes" id="UP000182987"/>
    </source>
</evidence>